<dbReference type="PANTHER" id="PTHR24299:SF21">
    <property type="entry name" value="OS09G0441600 PROTEIN"/>
    <property type="match status" value="1"/>
</dbReference>
<evidence type="ECO:0000313" key="2">
    <source>
        <dbReference type="EMBL" id="CAK9859545.1"/>
    </source>
</evidence>
<evidence type="ECO:0000256" key="1">
    <source>
        <dbReference type="SAM" id="Phobius"/>
    </source>
</evidence>
<keyword evidence="3" id="KW-1185">Reference proteome</keyword>
<dbReference type="InterPro" id="IPR001128">
    <property type="entry name" value="Cyt_P450"/>
</dbReference>
<dbReference type="Proteomes" id="UP001497522">
    <property type="component" value="Chromosome 10"/>
</dbReference>
<evidence type="ECO:0008006" key="4">
    <source>
        <dbReference type="Google" id="ProtNLM"/>
    </source>
</evidence>
<name>A0ABP1AAK8_9BRYO</name>
<reference evidence="2" key="1">
    <citation type="submission" date="2024-03" db="EMBL/GenBank/DDBJ databases">
        <authorList>
            <consortium name="ELIXIR-Norway"/>
            <consortium name="Elixir Norway"/>
        </authorList>
    </citation>
    <scope>NUCLEOTIDE SEQUENCE</scope>
</reference>
<sequence>MDVQGNKLGSSLSVGRFSVADLNTLEWWSVERLLVVGLAGIVTMFMFSQLFGGRKRNLPLGPRGLPIIGNIHQLRNDTIHITFMRMAEKYGPIIYLKLGSRGVVVASTAETGHEFVKV</sequence>
<feature type="transmembrane region" description="Helical" evidence="1">
    <location>
        <begin position="33"/>
        <end position="53"/>
    </location>
</feature>
<proteinExistence type="predicted"/>
<evidence type="ECO:0000313" key="3">
    <source>
        <dbReference type="Proteomes" id="UP001497522"/>
    </source>
</evidence>
<organism evidence="2 3">
    <name type="scientific">Sphagnum jensenii</name>
    <dbReference type="NCBI Taxonomy" id="128206"/>
    <lineage>
        <taxon>Eukaryota</taxon>
        <taxon>Viridiplantae</taxon>
        <taxon>Streptophyta</taxon>
        <taxon>Embryophyta</taxon>
        <taxon>Bryophyta</taxon>
        <taxon>Sphagnophytina</taxon>
        <taxon>Sphagnopsida</taxon>
        <taxon>Sphagnales</taxon>
        <taxon>Sphagnaceae</taxon>
        <taxon>Sphagnum</taxon>
    </lineage>
</organism>
<keyword evidence="1" id="KW-1133">Transmembrane helix</keyword>
<accession>A0ABP1AAK8</accession>
<dbReference type="SUPFAM" id="SSF48264">
    <property type="entry name" value="Cytochrome P450"/>
    <property type="match status" value="1"/>
</dbReference>
<keyword evidence="1" id="KW-0812">Transmembrane</keyword>
<dbReference type="Gene3D" id="1.10.630.10">
    <property type="entry name" value="Cytochrome P450"/>
    <property type="match status" value="1"/>
</dbReference>
<gene>
    <name evidence="2" type="ORF">CSSPJE1EN2_LOCUS2540</name>
</gene>
<dbReference type="PANTHER" id="PTHR24299">
    <property type="entry name" value="CYTOCHROME P450 FAMILY 1"/>
    <property type="match status" value="1"/>
</dbReference>
<dbReference type="EMBL" id="OZ023711">
    <property type="protein sequence ID" value="CAK9859545.1"/>
    <property type="molecule type" value="Genomic_DNA"/>
</dbReference>
<dbReference type="Pfam" id="PF00067">
    <property type="entry name" value="p450"/>
    <property type="match status" value="1"/>
</dbReference>
<protein>
    <recommendedName>
        <fullName evidence="4">Cytochrome P450 mono-oxygenase</fullName>
    </recommendedName>
</protein>
<keyword evidence="1" id="KW-0472">Membrane</keyword>
<dbReference type="InterPro" id="IPR036396">
    <property type="entry name" value="Cyt_P450_sf"/>
</dbReference>